<dbReference type="Proteomes" id="UP001054252">
    <property type="component" value="Unassembled WGS sequence"/>
</dbReference>
<protein>
    <submittedName>
        <fullName evidence="2">Uncharacterized protein</fullName>
    </submittedName>
</protein>
<feature type="region of interest" description="Disordered" evidence="1">
    <location>
        <begin position="1"/>
        <end position="96"/>
    </location>
</feature>
<dbReference type="EMBL" id="BPVZ01000130">
    <property type="protein sequence ID" value="GKV38829.1"/>
    <property type="molecule type" value="Genomic_DNA"/>
</dbReference>
<name>A0AAV5LPQ8_9ROSI</name>
<evidence type="ECO:0000313" key="2">
    <source>
        <dbReference type="EMBL" id="GKV38829.1"/>
    </source>
</evidence>
<evidence type="ECO:0000256" key="1">
    <source>
        <dbReference type="SAM" id="MobiDB-lite"/>
    </source>
</evidence>
<gene>
    <name evidence="2" type="ORF">SLEP1_g46694</name>
</gene>
<accession>A0AAV5LPQ8</accession>
<reference evidence="2 3" key="1">
    <citation type="journal article" date="2021" name="Commun. Biol.">
        <title>The genome of Shorea leprosula (Dipterocarpaceae) highlights the ecological relevance of drought in aseasonal tropical rainforests.</title>
        <authorList>
            <person name="Ng K.K.S."/>
            <person name="Kobayashi M.J."/>
            <person name="Fawcett J.A."/>
            <person name="Hatakeyama M."/>
            <person name="Paape T."/>
            <person name="Ng C.H."/>
            <person name="Ang C.C."/>
            <person name="Tnah L.H."/>
            <person name="Lee C.T."/>
            <person name="Nishiyama T."/>
            <person name="Sese J."/>
            <person name="O'Brien M.J."/>
            <person name="Copetti D."/>
            <person name="Mohd Noor M.I."/>
            <person name="Ong R.C."/>
            <person name="Putra M."/>
            <person name="Sireger I.Z."/>
            <person name="Indrioko S."/>
            <person name="Kosugi Y."/>
            <person name="Izuno A."/>
            <person name="Isagi Y."/>
            <person name="Lee S.L."/>
            <person name="Shimizu K.K."/>
        </authorList>
    </citation>
    <scope>NUCLEOTIDE SEQUENCE [LARGE SCALE GENOMIC DNA]</scope>
    <source>
        <strain evidence="2">214</strain>
    </source>
</reference>
<sequence>MKVTGKPDLPATFSGKNPSDADLKHTTWRRTRNPSLTRVKRVGAQVGRRSRPETPLLKWKVEDREREKDRTGGVDDEDEGGGWRRSSSGRRKGATTVSARKLAAGLWRLQLPERVAVGGGERRGDRLGFQVISLWGFGFWFFVV</sequence>
<dbReference type="AlphaFoldDB" id="A0AAV5LPQ8"/>
<comment type="caution">
    <text evidence="2">The sequence shown here is derived from an EMBL/GenBank/DDBJ whole genome shotgun (WGS) entry which is preliminary data.</text>
</comment>
<feature type="compositionally biased region" description="Basic and acidic residues" evidence="1">
    <location>
        <begin position="59"/>
        <end position="73"/>
    </location>
</feature>
<organism evidence="2 3">
    <name type="scientific">Rubroshorea leprosula</name>
    <dbReference type="NCBI Taxonomy" id="152421"/>
    <lineage>
        <taxon>Eukaryota</taxon>
        <taxon>Viridiplantae</taxon>
        <taxon>Streptophyta</taxon>
        <taxon>Embryophyta</taxon>
        <taxon>Tracheophyta</taxon>
        <taxon>Spermatophyta</taxon>
        <taxon>Magnoliopsida</taxon>
        <taxon>eudicotyledons</taxon>
        <taxon>Gunneridae</taxon>
        <taxon>Pentapetalae</taxon>
        <taxon>rosids</taxon>
        <taxon>malvids</taxon>
        <taxon>Malvales</taxon>
        <taxon>Dipterocarpaceae</taxon>
        <taxon>Rubroshorea</taxon>
    </lineage>
</organism>
<keyword evidence="3" id="KW-1185">Reference proteome</keyword>
<evidence type="ECO:0000313" key="3">
    <source>
        <dbReference type="Proteomes" id="UP001054252"/>
    </source>
</evidence>
<proteinExistence type="predicted"/>